<dbReference type="OrthoDB" id="5853397at2759"/>
<dbReference type="GO" id="GO:0000166">
    <property type="term" value="F:nucleotide binding"/>
    <property type="evidence" value="ECO:0007669"/>
    <property type="project" value="UniProtKB-KW"/>
</dbReference>
<dbReference type="Proteomes" id="UP001153620">
    <property type="component" value="Chromosome 3"/>
</dbReference>
<dbReference type="GO" id="GO:0046872">
    <property type="term" value="F:metal ion binding"/>
    <property type="evidence" value="ECO:0007669"/>
    <property type="project" value="UniProtKB-KW"/>
</dbReference>
<keyword evidence="2" id="KW-0378">Hydrolase</keyword>
<dbReference type="GO" id="GO:0034353">
    <property type="term" value="F:mRNA 5'-diphosphatase activity"/>
    <property type="evidence" value="ECO:0007669"/>
    <property type="project" value="TreeGrafter"/>
</dbReference>
<evidence type="ECO:0000313" key="5">
    <source>
        <dbReference type="Proteomes" id="UP001153620"/>
    </source>
</evidence>
<comment type="similarity">
    <text evidence="1 2">Belongs to the DXO/Dom3Z family.</text>
</comment>
<evidence type="ECO:0000313" key="4">
    <source>
        <dbReference type="EMBL" id="CAG9807067.1"/>
    </source>
</evidence>
<comment type="subcellular location">
    <subcellularLocation>
        <location evidence="2">Nucleus</location>
    </subcellularLocation>
</comment>
<dbReference type="InterPro" id="IPR013961">
    <property type="entry name" value="RAI1"/>
</dbReference>
<dbReference type="EMBL" id="OU895879">
    <property type="protein sequence ID" value="CAG9807067.1"/>
    <property type="molecule type" value="Genomic_DNA"/>
</dbReference>
<comment type="cofactor">
    <cofactor evidence="2">
        <name>a divalent metal cation</name>
        <dbReference type="ChEBI" id="CHEBI:60240"/>
    </cofactor>
</comment>
<keyword evidence="2" id="KW-0694">RNA-binding</keyword>
<reference evidence="4" key="2">
    <citation type="submission" date="2022-10" db="EMBL/GenBank/DDBJ databases">
        <authorList>
            <consortium name="ENA_rothamsted_submissions"/>
            <consortium name="culmorum"/>
            <person name="King R."/>
        </authorList>
    </citation>
    <scope>NUCLEOTIDE SEQUENCE</scope>
</reference>
<organism evidence="4 5">
    <name type="scientific">Chironomus riparius</name>
    <dbReference type="NCBI Taxonomy" id="315576"/>
    <lineage>
        <taxon>Eukaryota</taxon>
        <taxon>Metazoa</taxon>
        <taxon>Ecdysozoa</taxon>
        <taxon>Arthropoda</taxon>
        <taxon>Hexapoda</taxon>
        <taxon>Insecta</taxon>
        <taxon>Pterygota</taxon>
        <taxon>Neoptera</taxon>
        <taxon>Endopterygota</taxon>
        <taxon>Diptera</taxon>
        <taxon>Nematocera</taxon>
        <taxon>Chironomoidea</taxon>
        <taxon>Chironomidae</taxon>
        <taxon>Chironominae</taxon>
        <taxon>Chironomus</taxon>
    </lineage>
</organism>
<dbReference type="GO" id="GO:0004518">
    <property type="term" value="F:nuclease activity"/>
    <property type="evidence" value="ECO:0007669"/>
    <property type="project" value="UniProtKB-KW"/>
</dbReference>
<dbReference type="PANTHER" id="PTHR12395:SF9">
    <property type="entry name" value="DECAPPING AND EXORIBONUCLEASE PROTEIN"/>
    <property type="match status" value="1"/>
</dbReference>
<dbReference type="GO" id="GO:0110155">
    <property type="term" value="P:NAD-cap decapping"/>
    <property type="evidence" value="ECO:0007669"/>
    <property type="project" value="TreeGrafter"/>
</dbReference>
<accession>A0A9N9WV21</accession>
<keyword evidence="5" id="KW-1185">Reference proteome</keyword>
<feature type="domain" description="RAI1-like" evidence="3">
    <location>
        <begin position="155"/>
        <end position="325"/>
    </location>
</feature>
<dbReference type="GO" id="GO:0005829">
    <property type="term" value="C:cytosol"/>
    <property type="evidence" value="ECO:0007669"/>
    <property type="project" value="TreeGrafter"/>
</dbReference>
<name>A0A9N9WV21_9DIPT</name>
<keyword evidence="2" id="KW-0540">Nuclease</keyword>
<dbReference type="GO" id="GO:0005634">
    <property type="term" value="C:nucleus"/>
    <property type="evidence" value="ECO:0007669"/>
    <property type="project" value="UniProtKB-SubCell"/>
</dbReference>
<keyword evidence="2" id="KW-0479">Metal-binding</keyword>
<gene>
    <name evidence="4" type="ORF">CHIRRI_LOCUS9917</name>
</gene>
<comment type="function">
    <text evidence="2">Decapping enzyme for NAD-capped RNAs: specifically hydrolyzes the nicotinamide adenine dinucleotide (NAD) cap from a subset of RNAs by removing the entire NAD moiety from the 5'-end of an NAD-capped RNA.</text>
</comment>
<keyword evidence="2" id="KW-0547">Nucleotide-binding</keyword>
<dbReference type="AlphaFoldDB" id="A0A9N9WV21"/>
<dbReference type="EC" id="3.6.1.-" evidence="2"/>
<keyword evidence="2" id="KW-0539">Nucleus</keyword>
<sequence>MAKREKNKTPTTDQQEIELSNSLILGAYSIDDNGDFQNDLSALKYLKKTYWNTPQDVNFNLKEIYESMKIDARPHNYLERLKSLTRFIQENPENIIKNNKVDADFVCFRGVLKYVLASFYCHQGWIVEAVKLKGTIYMALITNCLMEPLDYLTIFENCIVTSDPNKDSVAVIKPSASEFHFVMSKKINDIKLLFGGECDAIISDEPVESLDDLRNSKLIEIKSRGDKSRHYMDYFRDYKKLHWWCQSSIASIDSIYLGKRDENDIVKTIEKIDVESLETPEKSQKFWNKNVCLHRLREFLRNVQVDMEDVNDPRTVYRYEWKERFTTNWKNQFPMFPDIMQDRGMLSEDYVLFINNL</sequence>
<evidence type="ECO:0000256" key="2">
    <source>
        <dbReference type="RuleBase" id="RU367113"/>
    </source>
</evidence>
<dbReference type="Pfam" id="PF08652">
    <property type="entry name" value="RAI1"/>
    <property type="match status" value="2"/>
</dbReference>
<dbReference type="PANTHER" id="PTHR12395">
    <property type="entry name" value="DOM-3 RELATED"/>
    <property type="match status" value="1"/>
</dbReference>
<dbReference type="InterPro" id="IPR039039">
    <property type="entry name" value="RAI1-like_fam"/>
</dbReference>
<proteinExistence type="inferred from homology"/>
<dbReference type="GO" id="GO:0003723">
    <property type="term" value="F:RNA binding"/>
    <property type="evidence" value="ECO:0007669"/>
    <property type="project" value="UniProtKB-KW"/>
</dbReference>
<reference evidence="4" key="1">
    <citation type="submission" date="2022-01" db="EMBL/GenBank/DDBJ databases">
        <authorList>
            <person name="King R."/>
        </authorList>
    </citation>
    <scope>NUCLEOTIDE SEQUENCE</scope>
</reference>
<protein>
    <recommendedName>
        <fullName evidence="2">Decapping nuclease</fullName>
        <ecNumber evidence="2">3.6.1.-</ecNumber>
    </recommendedName>
</protein>
<dbReference type="GO" id="GO:0000956">
    <property type="term" value="P:nuclear-transcribed mRNA catabolic process"/>
    <property type="evidence" value="ECO:0007669"/>
    <property type="project" value="TreeGrafter"/>
</dbReference>
<feature type="domain" description="RAI1-like" evidence="3">
    <location>
        <begin position="25"/>
        <end position="139"/>
    </location>
</feature>
<evidence type="ECO:0000259" key="3">
    <source>
        <dbReference type="Pfam" id="PF08652"/>
    </source>
</evidence>
<evidence type="ECO:0000256" key="1">
    <source>
        <dbReference type="ARBA" id="ARBA00006562"/>
    </source>
</evidence>